<sequence>MALIKIPEDENFHHIQLYFDRMIYWKNPSKFPYSQPKPSSTLLFPIYQLSELPQSKFLG</sequence>
<accession>A0A2P2PCW4</accession>
<evidence type="ECO:0000313" key="1">
    <source>
        <dbReference type="EMBL" id="MBX52574.1"/>
    </source>
</evidence>
<proteinExistence type="predicted"/>
<dbReference type="EMBL" id="GGEC01072090">
    <property type="protein sequence ID" value="MBX52574.1"/>
    <property type="molecule type" value="Transcribed_RNA"/>
</dbReference>
<dbReference type="AlphaFoldDB" id="A0A2P2PCW4"/>
<organism evidence="1">
    <name type="scientific">Rhizophora mucronata</name>
    <name type="common">Asiatic mangrove</name>
    <dbReference type="NCBI Taxonomy" id="61149"/>
    <lineage>
        <taxon>Eukaryota</taxon>
        <taxon>Viridiplantae</taxon>
        <taxon>Streptophyta</taxon>
        <taxon>Embryophyta</taxon>
        <taxon>Tracheophyta</taxon>
        <taxon>Spermatophyta</taxon>
        <taxon>Magnoliopsida</taxon>
        <taxon>eudicotyledons</taxon>
        <taxon>Gunneridae</taxon>
        <taxon>Pentapetalae</taxon>
        <taxon>rosids</taxon>
        <taxon>fabids</taxon>
        <taxon>Malpighiales</taxon>
        <taxon>Rhizophoraceae</taxon>
        <taxon>Rhizophora</taxon>
    </lineage>
</organism>
<name>A0A2P2PCW4_RHIMU</name>
<reference evidence="1" key="1">
    <citation type="submission" date="2018-02" db="EMBL/GenBank/DDBJ databases">
        <title>Rhizophora mucronata_Transcriptome.</title>
        <authorList>
            <person name="Meera S.P."/>
            <person name="Sreeshan A."/>
            <person name="Augustine A."/>
        </authorList>
    </citation>
    <scope>NUCLEOTIDE SEQUENCE</scope>
    <source>
        <tissue evidence="1">Leaf</tissue>
    </source>
</reference>
<protein>
    <submittedName>
        <fullName evidence="1">Uncharacterized protein</fullName>
    </submittedName>
</protein>